<dbReference type="NCBIfam" id="NF005389">
    <property type="entry name" value="PRK06934.1"/>
    <property type="match status" value="1"/>
</dbReference>
<keyword evidence="6" id="KW-1185">Reference proteome</keyword>
<gene>
    <name evidence="5" type="ORF">OA57_02490</name>
</gene>
<accession>A0A0A3AP41</accession>
<dbReference type="InterPro" id="IPR029039">
    <property type="entry name" value="Flavoprotein-like_sf"/>
</dbReference>
<feature type="signal peptide" evidence="3">
    <location>
        <begin position="1"/>
        <end position="28"/>
    </location>
</feature>
<dbReference type="InterPro" id="IPR008254">
    <property type="entry name" value="Flavodoxin/NO_synth"/>
</dbReference>
<dbReference type="PANTHER" id="PTHR39201">
    <property type="entry name" value="EXPORTED PROTEIN-RELATED"/>
    <property type="match status" value="1"/>
</dbReference>
<dbReference type="STRING" id="505317.OA57_02490"/>
<dbReference type="Gene3D" id="3.40.50.360">
    <property type="match status" value="1"/>
</dbReference>
<dbReference type="AlphaFoldDB" id="A0A0A3AP41"/>
<sequence>MKTLTFTSFLRNLILPLALTITTHSALADLQRSGSNPQRILISYFSHMENVDLNGADAASGASVLLKNGERVGSTEYMAQVIQKTSSGDLFRIETAQPYPKEHDPLLDQARDELRRNFRPQLQPKLPDLSNYDVVFIGYPIWWYDFPVALYSFLEQNDFSGKTVIPFSTHGGSRFLNTIRDMGRLQPNAKLNTQGLTISRERIGNAESDIVEWVKQLGYAQ</sequence>
<dbReference type="PANTHER" id="PTHR39201:SF1">
    <property type="entry name" value="FLAVODOXIN-LIKE DOMAIN-CONTAINING PROTEIN"/>
    <property type="match status" value="1"/>
</dbReference>
<keyword evidence="3" id="KW-0732">Signal</keyword>
<keyword evidence="2" id="KW-0288">FMN</keyword>
<evidence type="ECO:0000313" key="6">
    <source>
        <dbReference type="Proteomes" id="UP000030380"/>
    </source>
</evidence>
<name>A0A0A3AP41_9PAST</name>
<proteinExistence type="predicted"/>
<dbReference type="GO" id="GO:0010181">
    <property type="term" value="F:FMN binding"/>
    <property type="evidence" value="ECO:0007669"/>
    <property type="project" value="InterPro"/>
</dbReference>
<evidence type="ECO:0000259" key="4">
    <source>
        <dbReference type="Pfam" id="PF12682"/>
    </source>
</evidence>
<dbReference type="EMBL" id="JSUM01000003">
    <property type="protein sequence ID" value="KGQ71116.1"/>
    <property type="molecule type" value="Genomic_DNA"/>
</dbReference>
<dbReference type="RefSeq" id="WP_034612987.1">
    <property type="nucleotide sequence ID" value="NZ_JSUM01000003.1"/>
</dbReference>
<feature type="domain" description="Flavodoxin-like" evidence="4">
    <location>
        <begin position="72"/>
        <end position="215"/>
    </location>
</feature>
<keyword evidence="1" id="KW-0285">Flavoprotein</keyword>
<evidence type="ECO:0000256" key="3">
    <source>
        <dbReference type="SAM" id="SignalP"/>
    </source>
</evidence>
<protein>
    <submittedName>
        <fullName evidence="5">Flavodoxin</fullName>
    </submittedName>
</protein>
<feature type="chain" id="PRO_5002009174" evidence="3">
    <location>
        <begin position="29"/>
        <end position="221"/>
    </location>
</feature>
<organism evidence="5 6">
    <name type="scientific">Chelonobacter oris</name>
    <dbReference type="NCBI Taxonomy" id="505317"/>
    <lineage>
        <taxon>Bacteria</taxon>
        <taxon>Pseudomonadati</taxon>
        <taxon>Pseudomonadota</taxon>
        <taxon>Gammaproteobacteria</taxon>
        <taxon>Pasteurellales</taxon>
        <taxon>Pasteurellaceae</taxon>
        <taxon>Chelonobacter</taxon>
    </lineage>
</organism>
<dbReference type="OrthoDB" id="9806505at2"/>
<evidence type="ECO:0000256" key="2">
    <source>
        <dbReference type="ARBA" id="ARBA00022643"/>
    </source>
</evidence>
<dbReference type="SUPFAM" id="SSF52218">
    <property type="entry name" value="Flavoproteins"/>
    <property type="match status" value="1"/>
</dbReference>
<evidence type="ECO:0000313" key="5">
    <source>
        <dbReference type="EMBL" id="KGQ71116.1"/>
    </source>
</evidence>
<reference evidence="5 6" key="1">
    <citation type="submission" date="2014-11" db="EMBL/GenBank/DDBJ databases">
        <title>Draft genome sequence of Chelonobacter oris 1662T, associated with respiratory disease in Hermann's Tortoises.</title>
        <authorList>
            <person name="Kudirkiene E."/>
            <person name="Hansen M.J."/>
            <person name="Bojesen A.M."/>
        </authorList>
    </citation>
    <scope>NUCLEOTIDE SEQUENCE [LARGE SCALE GENOMIC DNA]</scope>
    <source>
        <strain evidence="5 6">1662</strain>
    </source>
</reference>
<evidence type="ECO:0000256" key="1">
    <source>
        <dbReference type="ARBA" id="ARBA00022630"/>
    </source>
</evidence>
<dbReference type="Pfam" id="PF12682">
    <property type="entry name" value="Flavodoxin_4"/>
    <property type="match status" value="1"/>
</dbReference>
<dbReference type="Proteomes" id="UP000030380">
    <property type="component" value="Unassembled WGS sequence"/>
</dbReference>
<comment type="caution">
    <text evidence="5">The sequence shown here is derived from an EMBL/GenBank/DDBJ whole genome shotgun (WGS) entry which is preliminary data.</text>
</comment>